<dbReference type="RefSeq" id="WP_003674475.1">
    <property type="nucleotide sequence ID" value="NZ_CM122995.1"/>
</dbReference>
<evidence type="ECO:0000313" key="2">
    <source>
        <dbReference type="EMBL" id="OJI10373.1"/>
    </source>
</evidence>
<dbReference type="EMBL" id="MKQH01000014">
    <property type="protein sequence ID" value="OJI10373.1"/>
    <property type="molecule type" value="Genomic_DNA"/>
</dbReference>
<evidence type="ECO:0000313" key="3">
    <source>
        <dbReference type="Proteomes" id="UP000184174"/>
    </source>
</evidence>
<evidence type="ECO:0000256" key="1">
    <source>
        <dbReference type="SAM" id="MobiDB-lite"/>
    </source>
</evidence>
<organism evidence="2 3">
    <name type="scientific">Limosilactobacillus reuteri</name>
    <name type="common">Lactobacillus reuteri</name>
    <dbReference type="NCBI Taxonomy" id="1598"/>
    <lineage>
        <taxon>Bacteria</taxon>
        <taxon>Bacillati</taxon>
        <taxon>Bacillota</taxon>
        <taxon>Bacilli</taxon>
        <taxon>Lactobacillales</taxon>
        <taxon>Lactobacillaceae</taxon>
        <taxon>Limosilactobacillus</taxon>
    </lineage>
</organism>
<name>A0AB36HZC7_LIMRT</name>
<proteinExistence type="predicted"/>
<comment type="caution">
    <text evidence="2">The sequence shown here is derived from an EMBL/GenBank/DDBJ whole genome shotgun (WGS) entry which is preliminary data.</text>
</comment>
<accession>A0AB36HZC7</accession>
<protein>
    <submittedName>
        <fullName evidence="2">Uncharacterized protein</fullName>
    </submittedName>
</protein>
<gene>
    <name evidence="2" type="ORF">BJI45_07185</name>
</gene>
<feature type="compositionally biased region" description="Polar residues" evidence="1">
    <location>
        <begin position="11"/>
        <end position="25"/>
    </location>
</feature>
<dbReference type="Proteomes" id="UP000184174">
    <property type="component" value="Unassembled WGS sequence"/>
</dbReference>
<reference evidence="2 3" key="1">
    <citation type="submission" date="2016-10" db="EMBL/GenBank/DDBJ databases">
        <title>Genome sequence of Lactobacillus reuteri 121, a source of glucan and fructan exopolysaccharides.</title>
        <authorList>
            <person name="Gangoiti J."/>
            <person name="Lammerts Van Bueren A."/>
            <person name="Dijkhuizen L."/>
        </authorList>
    </citation>
    <scope>NUCLEOTIDE SEQUENCE [LARGE SCALE GENOMIC DNA]</scope>
    <source>
        <strain evidence="2 3">121</strain>
    </source>
</reference>
<feature type="region of interest" description="Disordered" evidence="1">
    <location>
        <begin position="1"/>
        <end position="29"/>
    </location>
</feature>
<dbReference type="AlphaFoldDB" id="A0AB36HZC7"/>
<sequence>MEEKHDIVASKFSTKPISHGQSQRQPHVAAQMEKAGIKLVIFKGASSNLAVELAKVMVRYAR</sequence>